<protein>
    <submittedName>
        <fullName evidence="2">Uncharacterized protein</fullName>
    </submittedName>
</protein>
<feature type="region of interest" description="Disordered" evidence="1">
    <location>
        <begin position="115"/>
        <end position="199"/>
    </location>
</feature>
<name>A0A2K8YX42_9BACT</name>
<keyword evidence="3" id="KW-1185">Reference proteome</keyword>
<feature type="compositionally biased region" description="Basic and acidic residues" evidence="1">
    <location>
        <begin position="116"/>
        <end position="132"/>
    </location>
</feature>
<dbReference type="EMBL" id="CP025096">
    <property type="protein sequence ID" value="AUD02169.1"/>
    <property type="molecule type" value="Genomic_DNA"/>
</dbReference>
<feature type="compositionally biased region" description="Basic and acidic residues" evidence="1">
    <location>
        <begin position="177"/>
        <end position="199"/>
    </location>
</feature>
<dbReference type="AlphaFoldDB" id="A0A2K8YX42"/>
<proteinExistence type="predicted"/>
<dbReference type="Proteomes" id="UP000232883">
    <property type="component" value="Chromosome"/>
</dbReference>
<dbReference type="KEGG" id="spir:CWM47_10260"/>
<feature type="compositionally biased region" description="Basic and acidic residues" evidence="1">
    <location>
        <begin position="142"/>
        <end position="160"/>
    </location>
</feature>
<reference evidence="2 3" key="1">
    <citation type="submission" date="2017-11" db="EMBL/GenBank/DDBJ databases">
        <title>Taxonomic description and genome sequences of Spirosoma HA7 sp. nov., isolated from pollen microhabitat of Corylus avellana.</title>
        <authorList>
            <person name="Ambika Manirajan B."/>
            <person name="Suarez C."/>
            <person name="Ratering S."/>
            <person name="Geissler-Plaum R."/>
            <person name="Cardinale M."/>
            <person name="Sylvia S."/>
        </authorList>
    </citation>
    <scope>NUCLEOTIDE SEQUENCE [LARGE SCALE GENOMIC DNA]</scope>
    <source>
        <strain evidence="2 3">HA7</strain>
    </source>
</reference>
<evidence type="ECO:0000313" key="2">
    <source>
        <dbReference type="EMBL" id="AUD02169.1"/>
    </source>
</evidence>
<dbReference type="RefSeq" id="WP_100987888.1">
    <property type="nucleotide sequence ID" value="NZ_CP025096.1"/>
</dbReference>
<dbReference type="OrthoDB" id="947199at2"/>
<accession>A0A2K8YX42</accession>
<evidence type="ECO:0000313" key="3">
    <source>
        <dbReference type="Proteomes" id="UP000232883"/>
    </source>
</evidence>
<evidence type="ECO:0000256" key="1">
    <source>
        <dbReference type="SAM" id="MobiDB-lite"/>
    </source>
</evidence>
<organism evidence="2 3">
    <name type="scientific">Spirosoma pollinicola</name>
    <dbReference type="NCBI Taxonomy" id="2057025"/>
    <lineage>
        <taxon>Bacteria</taxon>
        <taxon>Pseudomonadati</taxon>
        <taxon>Bacteroidota</taxon>
        <taxon>Cytophagia</taxon>
        <taxon>Cytophagales</taxon>
        <taxon>Cytophagaceae</taxon>
        <taxon>Spirosoma</taxon>
    </lineage>
</organism>
<sequence>MNKADEKKPVFPAGYEHVEESLDDTIQHVQQLEDQINNIPKEQGPTIKYNPPYSIGRVVPGTRDRTRLFLKDRQHEIKMDTLSKTEDATRDTDGQTGRVVRDTVREKLFPNPYRQVSREERLDDRDALKDIEQSQDYMDAELVERATKRKDAPKPEKPAKSEMSMSARYSLSLGYTKARENIEKSPAPVRDRQQDKDRD</sequence>
<gene>
    <name evidence="2" type="ORF">CWM47_10260</name>
</gene>